<dbReference type="AlphaFoldDB" id="A0AAV8TRN2"/>
<reference evidence="2 3" key="1">
    <citation type="submission" date="2021-09" db="EMBL/GenBank/DDBJ databases">
        <title>Genomic insights and catalytic innovation underlie evolution of tropane alkaloids biosynthesis.</title>
        <authorList>
            <person name="Wang Y.-J."/>
            <person name="Tian T."/>
            <person name="Huang J.-P."/>
            <person name="Huang S.-X."/>
        </authorList>
    </citation>
    <scope>NUCLEOTIDE SEQUENCE [LARGE SCALE GENOMIC DNA]</scope>
    <source>
        <strain evidence="2">KIB-2018</strain>
        <tissue evidence="2">Leaf</tissue>
    </source>
</reference>
<dbReference type="InterPro" id="IPR017451">
    <property type="entry name" value="F-box-assoc_interact_dom"/>
</dbReference>
<evidence type="ECO:0000313" key="2">
    <source>
        <dbReference type="EMBL" id="KAJ8768863.1"/>
    </source>
</evidence>
<accession>A0AAV8TRN2</accession>
<gene>
    <name evidence="2" type="ORF">K2173_023858</name>
</gene>
<dbReference type="InterPro" id="IPR006527">
    <property type="entry name" value="F-box-assoc_dom_typ1"/>
</dbReference>
<dbReference type="PANTHER" id="PTHR31672:SF13">
    <property type="entry name" value="F-BOX PROTEIN CPR30-LIKE"/>
    <property type="match status" value="1"/>
</dbReference>
<dbReference type="SMART" id="SM00256">
    <property type="entry name" value="FBOX"/>
    <property type="match status" value="1"/>
</dbReference>
<keyword evidence="3" id="KW-1185">Reference proteome</keyword>
<sequence length="371" mass="42663">MEESPIRFIPVHILEAILSKAPAKSVLRFRCISKSCNAFITSPSFISLHIKAALANKNTTNNPKLVLGTFPSFEPTRGNHTLYHEIDELLVPDQKFKYTFHDRSISTNYVECLGSCNGVICMHYIDHDKVTLWNPAIRKSLTIPFTEVDNSAEHYRMGFWFDIKTSDYKIITLVQANGDRRQAPKRVQLYELNRNSWRSIATAPVHINSQAPSFLNGNLHWFGYSKIGSTDSRWCNRVVLFQVTNEVFGDMELPEGYLTHALDPLHRRLSTSMLVLGELLSLVEYWSTRVEIWVMKEYGVTESWSRFYNISMDNIGRVYGLIDIRKVLGLKLENKLVLYEPETRSKLLTIDRAINAYAADYLDTLSLLNRT</sequence>
<proteinExistence type="predicted"/>
<dbReference type="InterPro" id="IPR036047">
    <property type="entry name" value="F-box-like_dom_sf"/>
</dbReference>
<dbReference type="InterPro" id="IPR050796">
    <property type="entry name" value="SCF_F-box_component"/>
</dbReference>
<dbReference type="NCBIfam" id="TIGR01640">
    <property type="entry name" value="F_box_assoc_1"/>
    <property type="match status" value="1"/>
</dbReference>
<comment type="caution">
    <text evidence="2">The sequence shown here is derived from an EMBL/GenBank/DDBJ whole genome shotgun (WGS) entry which is preliminary data.</text>
</comment>
<protein>
    <recommendedName>
        <fullName evidence="1">F-box domain-containing protein</fullName>
    </recommendedName>
</protein>
<dbReference type="InterPro" id="IPR001810">
    <property type="entry name" value="F-box_dom"/>
</dbReference>
<dbReference type="EMBL" id="JAIWQS010000004">
    <property type="protein sequence ID" value="KAJ8768863.1"/>
    <property type="molecule type" value="Genomic_DNA"/>
</dbReference>
<dbReference type="Pfam" id="PF00646">
    <property type="entry name" value="F-box"/>
    <property type="match status" value="1"/>
</dbReference>
<feature type="domain" description="F-box" evidence="1">
    <location>
        <begin position="9"/>
        <end position="49"/>
    </location>
</feature>
<dbReference type="SUPFAM" id="SSF81383">
    <property type="entry name" value="F-box domain"/>
    <property type="match status" value="1"/>
</dbReference>
<evidence type="ECO:0000259" key="1">
    <source>
        <dbReference type="SMART" id="SM00256"/>
    </source>
</evidence>
<dbReference type="Proteomes" id="UP001159364">
    <property type="component" value="Linkage Group LG04"/>
</dbReference>
<evidence type="ECO:0000313" key="3">
    <source>
        <dbReference type="Proteomes" id="UP001159364"/>
    </source>
</evidence>
<name>A0AAV8TRN2_9ROSI</name>
<dbReference type="PANTHER" id="PTHR31672">
    <property type="entry name" value="BNACNNG10540D PROTEIN"/>
    <property type="match status" value="1"/>
</dbReference>
<dbReference type="Pfam" id="PF07734">
    <property type="entry name" value="FBA_1"/>
    <property type="match status" value="1"/>
</dbReference>
<organism evidence="2 3">
    <name type="scientific">Erythroxylum novogranatense</name>
    <dbReference type="NCBI Taxonomy" id="1862640"/>
    <lineage>
        <taxon>Eukaryota</taxon>
        <taxon>Viridiplantae</taxon>
        <taxon>Streptophyta</taxon>
        <taxon>Embryophyta</taxon>
        <taxon>Tracheophyta</taxon>
        <taxon>Spermatophyta</taxon>
        <taxon>Magnoliopsida</taxon>
        <taxon>eudicotyledons</taxon>
        <taxon>Gunneridae</taxon>
        <taxon>Pentapetalae</taxon>
        <taxon>rosids</taxon>
        <taxon>fabids</taxon>
        <taxon>Malpighiales</taxon>
        <taxon>Erythroxylaceae</taxon>
        <taxon>Erythroxylum</taxon>
    </lineage>
</organism>